<comment type="similarity">
    <text evidence="2">Belongs to the TAF4 family.</text>
</comment>
<sequence length="347" mass="39720">MIFFNNKKNLLYAHHAGLFYSLSRCERSGVKTCSKELKILYLDFKLRHCNLHDLLKHTREIIGAESLLHVMVSLRAFAASVSEHSRLLTGDGVAAYECCFVDKQSKVFPFLFQKANMGKVIWRRMIELRILSRVLIERGAVASTETIRIDNSVYDILECALQTRLKCFLENVAQFAARRRDTFGTATSFKEKIVTFDPKQKIRSTNIQLELEKEERLERERQALLRVGESISSKRKRDFIENSTLKERVAKVQQEEEDRIRASVTNQAARSALGEAKYLKWYDLASYTSGQDEGKQTSLSTNKKDYVLPLGQKRCKVEKIRPSGSAADSIILRDCKEALAAEFSGFK</sequence>
<dbReference type="GO" id="GO:0016251">
    <property type="term" value="F:RNA polymerase II general transcription initiation factor activity"/>
    <property type="evidence" value="ECO:0007669"/>
    <property type="project" value="TreeGrafter"/>
</dbReference>
<dbReference type="GO" id="GO:0003677">
    <property type="term" value="F:DNA binding"/>
    <property type="evidence" value="ECO:0007669"/>
    <property type="project" value="TreeGrafter"/>
</dbReference>
<dbReference type="Pfam" id="PF05236">
    <property type="entry name" value="TAF4"/>
    <property type="match status" value="1"/>
</dbReference>
<keyword evidence="4" id="KW-0804">Transcription</keyword>
<evidence type="ECO:0000256" key="4">
    <source>
        <dbReference type="ARBA" id="ARBA00023163"/>
    </source>
</evidence>
<accession>A0A7R9TVY8</accession>
<dbReference type="GO" id="GO:0006367">
    <property type="term" value="P:transcription initiation at RNA polymerase II promoter"/>
    <property type="evidence" value="ECO:0007669"/>
    <property type="project" value="TreeGrafter"/>
</dbReference>
<comment type="subcellular location">
    <subcellularLocation>
        <location evidence="1">Nucleus</location>
    </subcellularLocation>
</comment>
<evidence type="ECO:0000256" key="5">
    <source>
        <dbReference type="ARBA" id="ARBA00023242"/>
    </source>
</evidence>
<evidence type="ECO:0000313" key="7">
    <source>
        <dbReference type="EMBL" id="CAD8246789.1"/>
    </source>
</evidence>
<dbReference type="PANTHER" id="PTHR15138">
    <property type="entry name" value="TRANSCRIPTION INITIATION FACTOR TFIID SUBUNIT 4"/>
    <property type="match status" value="1"/>
</dbReference>
<dbReference type="EMBL" id="HBDY01013697">
    <property type="protein sequence ID" value="CAD8246789.1"/>
    <property type="molecule type" value="Transcribed_RNA"/>
</dbReference>
<evidence type="ECO:0000256" key="3">
    <source>
        <dbReference type="ARBA" id="ARBA00023015"/>
    </source>
</evidence>
<evidence type="ECO:0000259" key="6">
    <source>
        <dbReference type="Pfam" id="PF05236"/>
    </source>
</evidence>
<protein>
    <recommendedName>
        <fullName evidence="6">Transcription initiation factor TFIID component TAF4 C-terminal domain-containing protein</fullName>
    </recommendedName>
</protein>
<gene>
    <name evidence="7" type="ORF">MPUS1402_LOCUS10380</name>
</gene>
<organism evidence="7">
    <name type="scientific">Micromonas pusilla</name>
    <name type="common">Picoplanktonic green alga</name>
    <name type="synonym">Chromulina pusilla</name>
    <dbReference type="NCBI Taxonomy" id="38833"/>
    <lineage>
        <taxon>Eukaryota</taxon>
        <taxon>Viridiplantae</taxon>
        <taxon>Chlorophyta</taxon>
        <taxon>Mamiellophyceae</taxon>
        <taxon>Mamiellales</taxon>
        <taxon>Mamiellaceae</taxon>
        <taxon>Micromonas</taxon>
    </lineage>
</organism>
<feature type="domain" description="Transcription initiation factor TFIID component TAF4 C-terminal" evidence="6">
    <location>
        <begin position="148"/>
        <end position="339"/>
    </location>
</feature>
<evidence type="ECO:0000256" key="1">
    <source>
        <dbReference type="ARBA" id="ARBA00004123"/>
    </source>
</evidence>
<dbReference type="PANTHER" id="PTHR15138:SF14">
    <property type="entry name" value="TRANSCRIPTION INITIATION FACTOR TFIID SUBUNIT 4"/>
    <property type="match status" value="1"/>
</dbReference>
<reference evidence="7" key="1">
    <citation type="submission" date="2021-01" db="EMBL/GenBank/DDBJ databases">
        <authorList>
            <person name="Corre E."/>
            <person name="Pelletier E."/>
            <person name="Niang G."/>
            <person name="Scheremetjew M."/>
            <person name="Finn R."/>
            <person name="Kale V."/>
            <person name="Holt S."/>
            <person name="Cochrane G."/>
            <person name="Meng A."/>
            <person name="Brown T."/>
            <person name="Cohen L."/>
        </authorList>
    </citation>
    <scope>NUCLEOTIDE SEQUENCE</scope>
    <source>
        <strain evidence="7">RCC1614</strain>
    </source>
</reference>
<evidence type="ECO:0000256" key="2">
    <source>
        <dbReference type="ARBA" id="ARBA00006178"/>
    </source>
</evidence>
<proteinExistence type="inferred from homology"/>
<dbReference type="GO" id="GO:0005669">
    <property type="term" value="C:transcription factor TFIID complex"/>
    <property type="evidence" value="ECO:0007669"/>
    <property type="project" value="InterPro"/>
</dbReference>
<name>A0A7R9TVY8_MICPS</name>
<dbReference type="InterPro" id="IPR007900">
    <property type="entry name" value="TAF4_C"/>
</dbReference>
<dbReference type="AlphaFoldDB" id="A0A7R9TVY8"/>
<dbReference type="InterPro" id="IPR045144">
    <property type="entry name" value="TAF4"/>
</dbReference>
<keyword evidence="5" id="KW-0539">Nucleus</keyword>
<keyword evidence="3" id="KW-0805">Transcription regulation</keyword>